<reference evidence="2" key="1">
    <citation type="journal article" date="2021" name="Proc. Natl. Acad. Sci. U.S.A.">
        <title>A Catalog of Tens of Thousands of Viruses from Human Metagenomes Reveals Hidden Associations with Chronic Diseases.</title>
        <authorList>
            <person name="Tisza M.J."/>
            <person name="Buck C.B."/>
        </authorList>
    </citation>
    <scope>NUCLEOTIDE SEQUENCE</scope>
    <source>
        <strain evidence="2">CtStS16</strain>
    </source>
</reference>
<keyword evidence="1" id="KW-0472">Membrane</keyword>
<sequence length="156" mass="18137">MRHLIYLLLLFLTTGCCSTKKLIAAETQTTVVRDSVVLRDSFVVKNLTSYFDSIVVRDSVVLVYNDAGKLLSKERFLFHDRQRITAIKNTEQNVRQERTQKQKNVIGIKKKETVTHDFTLANFARIIAIMIALLVIAYVIYKSRNLWKFLRKMVKP</sequence>
<evidence type="ECO:0000256" key="1">
    <source>
        <dbReference type="SAM" id="Phobius"/>
    </source>
</evidence>
<dbReference type="PROSITE" id="PS51257">
    <property type="entry name" value="PROKAR_LIPOPROTEIN"/>
    <property type="match status" value="1"/>
</dbReference>
<evidence type="ECO:0000313" key="2">
    <source>
        <dbReference type="EMBL" id="DAE21149.1"/>
    </source>
</evidence>
<name>A0A8S5QR03_9CAUD</name>
<keyword evidence="1" id="KW-1133">Transmembrane helix</keyword>
<dbReference type="EMBL" id="BK015708">
    <property type="protein sequence ID" value="DAE21149.1"/>
    <property type="molecule type" value="Genomic_DNA"/>
</dbReference>
<keyword evidence="1" id="KW-0812">Transmembrane</keyword>
<protein>
    <submittedName>
        <fullName evidence="2">Uncharacterized protein</fullName>
    </submittedName>
</protein>
<feature type="transmembrane region" description="Helical" evidence="1">
    <location>
        <begin position="123"/>
        <end position="141"/>
    </location>
</feature>
<accession>A0A8S5QR03</accession>
<proteinExistence type="predicted"/>
<organism evidence="2">
    <name type="scientific">Myoviridae sp. ctStS16</name>
    <dbReference type="NCBI Taxonomy" id="2826654"/>
    <lineage>
        <taxon>Viruses</taxon>
        <taxon>Duplodnaviria</taxon>
        <taxon>Heunggongvirae</taxon>
        <taxon>Uroviricota</taxon>
        <taxon>Caudoviricetes</taxon>
    </lineage>
</organism>